<keyword evidence="3" id="KW-1185">Reference proteome</keyword>
<sequence>MPRKRSRPRVKPQGSSESPEGQAKRQCSKPKHESSQSVEKEEEEEEGYVEGNFYAPPSPPSPHDQAQGVHWLDPAAARRQGYSAAPTNYFVEGDPYVSPPHALPGNQPDATVAPERVHAAAPVEYVEEDLYSLPPHIQQRYQSQAGAPDQGNVGVGVMPPAPASGAVQMEAGQTGYVEEEDLYTVPVHIQQRYQAQTAEAAEAAALERGYAAGYAAASANYAEAGFYAHTAHIQQQQSYPSQAPAPDQGNGITPGPANYAEGNFYPQSHHVQQDYQSQAAVAATPNQANAAAPASYVEENLYTLPPNLRQNYQYHAAATTPGRFNASENSRLPPAPALKLVASDDSMGLPSSSALSGSLAAESQISPLQLPQQVEGVNNTYPRSGYDNRIIKSGPVVPINETVCLGCYGGSHLACPVGASANCQTHNRPPGDFEKGLDSNVGFQIPNAHEISPIPLVQKLESMARQAEMDIKQHSERSRGLSGSPQVQKSGNGELTNSRGAHSWNSQLGTPQQNRPSDGGMDVRPDAGASLQPVEYSPRQRRKIVQNWIEAVDEHGDPEQSPSYHGSGLDSDRTSEGTNQQQSDDDDDQNFTPRKSGMKQKPAAAHSATPHGYDKTKARSEQSAKSEIARTHTRSEAPRGSSRAEILVKVRKMLEDLPRFRDDLARCRVINNSWSNTPGTFRRAETINWPQIDAIESETVATIPRDGYTVSMLHPRNSYNILKALKKLANSPFEMDYRDLGYERDWDKRLAEYIGVNPDIFQSRDPTPAGSVLTSEEE</sequence>
<dbReference type="AlphaFoldDB" id="A0AAV9UHJ9"/>
<evidence type="ECO:0000313" key="3">
    <source>
        <dbReference type="Proteomes" id="UP001373714"/>
    </source>
</evidence>
<reference evidence="2 3" key="1">
    <citation type="submission" date="2019-10" db="EMBL/GenBank/DDBJ databases">
        <authorList>
            <person name="Palmer J.M."/>
        </authorList>
    </citation>
    <scope>NUCLEOTIDE SEQUENCE [LARGE SCALE GENOMIC DNA]</scope>
    <source>
        <strain evidence="2 3">TWF730</strain>
    </source>
</reference>
<proteinExistence type="predicted"/>
<feature type="compositionally biased region" description="Low complexity" evidence="1">
    <location>
        <begin position="233"/>
        <end position="248"/>
    </location>
</feature>
<protein>
    <submittedName>
        <fullName evidence="2">Uncharacterized protein</fullName>
    </submittedName>
</protein>
<feature type="region of interest" description="Disordered" evidence="1">
    <location>
        <begin position="466"/>
        <end position="539"/>
    </location>
</feature>
<dbReference type="Proteomes" id="UP001373714">
    <property type="component" value="Unassembled WGS sequence"/>
</dbReference>
<accession>A0AAV9UHJ9</accession>
<feature type="compositionally biased region" description="Basic and acidic residues" evidence="1">
    <location>
        <begin position="612"/>
        <end position="637"/>
    </location>
</feature>
<feature type="region of interest" description="Disordered" evidence="1">
    <location>
        <begin position="233"/>
        <end position="264"/>
    </location>
</feature>
<organism evidence="2 3">
    <name type="scientific">Orbilia blumenaviensis</name>
    <dbReference type="NCBI Taxonomy" id="1796055"/>
    <lineage>
        <taxon>Eukaryota</taxon>
        <taxon>Fungi</taxon>
        <taxon>Dikarya</taxon>
        <taxon>Ascomycota</taxon>
        <taxon>Pezizomycotina</taxon>
        <taxon>Orbiliomycetes</taxon>
        <taxon>Orbiliales</taxon>
        <taxon>Orbiliaceae</taxon>
        <taxon>Orbilia</taxon>
    </lineage>
</organism>
<evidence type="ECO:0000256" key="1">
    <source>
        <dbReference type="SAM" id="MobiDB-lite"/>
    </source>
</evidence>
<comment type="caution">
    <text evidence="2">The sequence shown here is derived from an EMBL/GenBank/DDBJ whole genome shotgun (WGS) entry which is preliminary data.</text>
</comment>
<name>A0AAV9UHJ9_9PEZI</name>
<feature type="compositionally biased region" description="Basic and acidic residues" evidence="1">
    <location>
        <begin position="467"/>
        <end position="479"/>
    </location>
</feature>
<feature type="compositionally biased region" description="Basic residues" evidence="1">
    <location>
        <begin position="1"/>
        <end position="10"/>
    </location>
</feature>
<feature type="compositionally biased region" description="Polar residues" evidence="1">
    <location>
        <begin position="481"/>
        <end position="516"/>
    </location>
</feature>
<evidence type="ECO:0000313" key="2">
    <source>
        <dbReference type="EMBL" id="KAK6341900.1"/>
    </source>
</evidence>
<dbReference type="EMBL" id="JAVHNS010000010">
    <property type="protein sequence ID" value="KAK6341900.1"/>
    <property type="molecule type" value="Genomic_DNA"/>
</dbReference>
<gene>
    <name evidence="2" type="ORF">TWF730_001386</name>
</gene>
<feature type="region of interest" description="Disordered" evidence="1">
    <location>
        <begin position="1"/>
        <end position="67"/>
    </location>
</feature>
<feature type="region of interest" description="Disordered" evidence="1">
    <location>
        <begin position="553"/>
        <end position="642"/>
    </location>
</feature>